<dbReference type="SMART" id="SM00105">
    <property type="entry name" value="ArfGap"/>
    <property type="match status" value="1"/>
</dbReference>
<dbReference type="Proteomes" id="UP000886885">
    <property type="component" value="Chromosome 4D"/>
</dbReference>
<dbReference type="AlphaFoldDB" id="A0A8X7ZTC8"/>
<evidence type="ECO:0000256" key="3">
    <source>
        <dbReference type="ARBA" id="ARBA00022771"/>
    </source>
</evidence>
<feature type="compositionally biased region" description="Polar residues" evidence="6">
    <location>
        <begin position="200"/>
        <end position="211"/>
    </location>
</feature>
<keyword evidence="1" id="KW-0343">GTPase activation</keyword>
<dbReference type="Pfam" id="PF01412">
    <property type="entry name" value="ArfGap"/>
    <property type="match status" value="1"/>
</dbReference>
<dbReference type="GO" id="GO:0005096">
    <property type="term" value="F:GTPase activator activity"/>
    <property type="evidence" value="ECO:0007669"/>
    <property type="project" value="UniProtKB-KW"/>
</dbReference>
<dbReference type="FunFam" id="1.10.220.150:FF:000009">
    <property type="entry name" value="stromal membrane-associated protein 1 isoform X1"/>
    <property type="match status" value="1"/>
</dbReference>
<dbReference type="EMBL" id="JAAWWB010000008">
    <property type="protein sequence ID" value="KAG6776978.1"/>
    <property type="molecule type" value="Genomic_DNA"/>
</dbReference>
<sequence length="533" mass="58519">MNEKANVSKELNAKHRKIHLRGSFDFRSWKASLNYQRIESVLTAKASSILIYGFEDLQFVMLSHFLYRGPRWASVNLGIFICMQCSGIHRSLGVHISKVRSATLDTWLPGQIAFIQSMGNERSNNYWEADLPPKYDRVVIEYFIRAKYEEKRWVPRDGKAKSPSRVNGEKTPTRSSGHGQMNDTNHVLEERKVTRPPITNGRSPASKSSTPMPVKASTPLPVKASSPLAVKASQKVDTLSLLVAFVSSATSIALLSAGTILVKYASYAAHDNISQEPVQKSEPAAPKAELAKKEESATKVVTLPKVDYATELFNLLCMDDSRESDSTTPAHDNGWASFQTADAKPTPERSSSSNFIESMTQPNLTSPSLEKPLKAVNNDIMNLFNKSSMVSPFSVHQQQLGKMLSQQRQFIMDTAAGSGNGSHTVPSKSHRPSSNGTHLPAQSWGSYGYQVPGMVMPITDQKKYMQMGSSQQVYSAGNPINFPISSTYRPGPGAPINGMTNTKATMPSPSFPVAPTQPAGYYDLSSLATYTKQ</sequence>
<feature type="compositionally biased region" description="Polar residues" evidence="6">
    <location>
        <begin position="421"/>
        <end position="437"/>
    </location>
</feature>
<feature type="region of interest" description="Disordered" evidence="6">
    <location>
        <begin position="416"/>
        <end position="441"/>
    </location>
</feature>
<evidence type="ECO:0000256" key="6">
    <source>
        <dbReference type="SAM" id="MobiDB-lite"/>
    </source>
</evidence>
<reference evidence="8" key="1">
    <citation type="journal article" date="2020" name="bioRxiv">
        <title>Hybrid origin of Populus tomentosa Carr. identified through genome sequencing and phylogenomic analysis.</title>
        <authorList>
            <person name="An X."/>
            <person name="Gao K."/>
            <person name="Chen Z."/>
            <person name="Li J."/>
            <person name="Yang X."/>
            <person name="Yang X."/>
            <person name="Zhou J."/>
            <person name="Guo T."/>
            <person name="Zhao T."/>
            <person name="Huang S."/>
            <person name="Miao D."/>
            <person name="Khan W.U."/>
            <person name="Rao P."/>
            <person name="Ye M."/>
            <person name="Lei B."/>
            <person name="Liao W."/>
            <person name="Wang J."/>
            <person name="Ji L."/>
            <person name="Li Y."/>
            <person name="Guo B."/>
            <person name="Mustafa N.S."/>
            <person name="Li S."/>
            <person name="Yun Q."/>
            <person name="Keller S.R."/>
            <person name="Mao J."/>
            <person name="Zhang R."/>
            <person name="Strauss S.H."/>
        </authorList>
    </citation>
    <scope>NUCLEOTIDE SEQUENCE</scope>
    <source>
        <strain evidence="8">GM15</strain>
        <tissue evidence="8">Leaf</tissue>
    </source>
</reference>
<comment type="caution">
    <text evidence="8">The sequence shown here is derived from an EMBL/GenBank/DDBJ whole genome shotgun (WGS) entry which is preliminary data.</text>
</comment>
<dbReference type="InterPro" id="IPR044520">
    <property type="entry name" value="ARF_GAP_AGD5/15"/>
</dbReference>
<dbReference type="InterPro" id="IPR001164">
    <property type="entry name" value="ArfGAP_dom"/>
</dbReference>
<dbReference type="PANTHER" id="PTHR46419:SF1">
    <property type="entry name" value="ARF-GAP DOMAIN-CONTAINING PROTEIN"/>
    <property type="match status" value="1"/>
</dbReference>
<feature type="region of interest" description="Disordered" evidence="6">
    <location>
        <begin position="155"/>
        <end position="220"/>
    </location>
</feature>
<feature type="domain" description="Arf-GAP" evidence="7">
    <location>
        <begin position="68"/>
        <end position="161"/>
    </location>
</feature>
<protein>
    <recommendedName>
        <fullName evidence="7">Arf-GAP domain-containing protein</fullName>
    </recommendedName>
</protein>
<name>A0A8X7ZTC8_POPTO</name>
<dbReference type="CDD" id="cd08204">
    <property type="entry name" value="ArfGap"/>
    <property type="match status" value="1"/>
</dbReference>
<dbReference type="GO" id="GO:0008270">
    <property type="term" value="F:zinc ion binding"/>
    <property type="evidence" value="ECO:0007669"/>
    <property type="project" value="UniProtKB-KW"/>
</dbReference>
<feature type="compositionally biased region" description="Polar residues" evidence="6">
    <location>
        <begin position="348"/>
        <end position="368"/>
    </location>
</feature>
<evidence type="ECO:0000313" key="8">
    <source>
        <dbReference type="EMBL" id="KAG6776978.1"/>
    </source>
</evidence>
<keyword evidence="9" id="KW-1185">Reference proteome</keyword>
<keyword evidence="3 5" id="KW-0863">Zinc-finger</keyword>
<feature type="region of interest" description="Disordered" evidence="6">
    <location>
        <begin position="322"/>
        <end position="370"/>
    </location>
</feature>
<evidence type="ECO:0000256" key="1">
    <source>
        <dbReference type="ARBA" id="ARBA00022468"/>
    </source>
</evidence>
<proteinExistence type="predicted"/>
<gene>
    <name evidence="8" type="ORF">POTOM_016775</name>
</gene>
<evidence type="ECO:0000256" key="2">
    <source>
        <dbReference type="ARBA" id="ARBA00022723"/>
    </source>
</evidence>
<organism evidence="8 9">
    <name type="scientific">Populus tomentosa</name>
    <name type="common">Chinese white poplar</name>
    <dbReference type="NCBI Taxonomy" id="118781"/>
    <lineage>
        <taxon>Eukaryota</taxon>
        <taxon>Viridiplantae</taxon>
        <taxon>Streptophyta</taxon>
        <taxon>Embryophyta</taxon>
        <taxon>Tracheophyta</taxon>
        <taxon>Spermatophyta</taxon>
        <taxon>Magnoliopsida</taxon>
        <taxon>eudicotyledons</taxon>
        <taxon>Gunneridae</taxon>
        <taxon>Pentapetalae</taxon>
        <taxon>rosids</taxon>
        <taxon>fabids</taxon>
        <taxon>Malpighiales</taxon>
        <taxon>Salicaceae</taxon>
        <taxon>Saliceae</taxon>
        <taxon>Populus</taxon>
    </lineage>
</organism>
<dbReference type="PROSITE" id="PS50115">
    <property type="entry name" value="ARFGAP"/>
    <property type="match status" value="1"/>
</dbReference>
<dbReference type="OrthoDB" id="10266696at2759"/>
<feature type="compositionally biased region" description="Polar residues" evidence="6">
    <location>
        <begin position="326"/>
        <end position="340"/>
    </location>
</feature>
<keyword evidence="2" id="KW-0479">Metal-binding</keyword>
<evidence type="ECO:0000259" key="7">
    <source>
        <dbReference type="PROSITE" id="PS50115"/>
    </source>
</evidence>
<dbReference type="PANTHER" id="PTHR46419">
    <property type="entry name" value="ADP-RIBOSYLATION FACTOR GTPASE-ACTIVATING PROTEIN AGD5"/>
    <property type="match status" value="1"/>
</dbReference>
<evidence type="ECO:0000256" key="5">
    <source>
        <dbReference type="PROSITE-ProRule" id="PRU00288"/>
    </source>
</evidence>
<accession>A0A8X7ZTC8</accession>
<keyword evidence="4" id="KW-0862">Zinc</keyword>
<evidence type="ECO:0000313" key="9">
    <source>
        <dbReference type="Proteomes" id="UP000886885"/>
    </source>
</evidence>
<evidence type="ECO:0000256" key="4">
    <source>
        <dbReference type="ARBA" id="ARBA00022833"/>
    </source>
</evidence>
<feature type="compositionally biased region" description="Polar residues" evidence="6">
    <location>
        <begin position="173"/>
        <end position="185"/>
    </location>
</feature>